<dbReference type="InterPro" id="IPR015424">
    <property type="entry name" value="PyrdxlP-dep_Trfase"/>
</dbReference>
<dbReference type="InterPro" id="IPR005814">
    <property type="entry name" value="Aminotrans_3"/>
</dbReference>
<proteinExistence type="inferred from homology"/>
<dbReference type="Pfam" id="PF00202">
    <property type="entry name" value="Aminotran_3"/>
    <property type="match status" value="1"/>
</dbReference>
<dbReference type="Gene3D" id="3.90.1150.10">
    <property type="entry name" value="Aspartate Aminotransferase, domain 1"/>
    <property type="match status" value="1"/>
</dbReference>
<dbReference type="CDD" id="cd00610">
    <property type="entry name" value="OAT_like"/>
    <property type="match status" value="1"/>
</dbReference>
<evidence type="ECO:0000313" key="5">
    <source>
        <dbReference type="EMBL" id="TFB55166.1"/>
    </source>
</evidence>
<dbReference type="EMBL" id="SOEZ01000014">
    <property type="protein sequence ID" value="TFB55166.1"/>
    <property type="molecule type" value="Genomic_DNA"/>
</dbReference>
<comment type="similarity">
    <text evidence="2 4">Belongs to the class-III pyridoxal-phosphate-dependent aminotransferase family.</text>
</comment>
<dbReference type="InterPro" id="IPR015422">
    <property type="entry name" value="PyrdxlP-dep_Trfase_small"/>
</dbReference>
<keyword evidence="6" id="KW-1185">Reference proteome</keyword>
<dbReference type="OrthoDB" id="9801834at2"/>
<accession>A0A4R8UJU8</accession>
<gene>
    <name evidence="5" type="ORF">E3O23_02765</name>
</gene>
<dbReference type="InterPro" id="IPR049704">
    <property type="entry name" value="Aminotrans_3_PPA_site"/>
</dbReference>
<dbReference type="GO" id="GO:0030170">
    <property type="term" value="F:pyridoxal phosphate binding"/>
    <property type="evidence" value="ECO:0007669"/>
    <property type="project" value="InterPro"/>
</dbReference>
<evidence type="ECO:0000256" key="4">
    <source>
        <dbReference type="RuleBase" id="RU003560"/>
    </source>
</evidence>
<dbReference type="AlphaFoldDB" id="A0A4R8UJU8"/>
<reference evidence="5 6" key="1">
    <citation type="submission" date="2019-03" db="EMBL/GenBank/DDBJ databases">
        <title>Genomics of glacier-inhabiting Cryobacterium strains.</title>
        <authorList>
            <person name="Liu Q."/>
            <person name="Xin Y.-H."/>
        </authorList>
    </citation>
    <scope>NUCLEOTIDE SEQUENCE [LARGE SCALE GENOMIC DNA]</scope>
    <source>
        <strain evidence="5 6">Sr47</strain>
    </source>
</reference>
<evidence type="ECO:0000256" key="2">
    <source>
        <dbReference type="ARBA" id="ARBA00008954"/>
    </source>
</evidence>
<dbReference type="PROSITE" id="PS00600">
    <property type="entry name" value="AA_TRANSFER_CLASS_3"/>
    <property type="match status" value="1"/>
</dbReference>
<evidence type="ECO:0000256" key="1">
    <source>
        <dbReference type="ARBA" id="ARBA00001933"/>
    </source>
</evidence>
<keyword evidence="5" id="KW-0032">Aminotransferase</keyword>
<dbReference type="PANTHER" id="PTHR43094">
    <property type="entry name" value="AMINOTRANSFERASE"/>
    <property type="match status" value="1"/>
</dbReference>
<dbReference type="SUPFAM" id="SSF53383">
    <property type="entry name" value="PLP-dependent transferases"/>
    <property type="match status" value="1"/>
</dbReference>
<keyword evidence="5" id="KW-0808">Transferase</keyword>
<dbReference type="FunFam" id="3.40.640.10:FF:000004">
    <property type="entry name" value="Acetylornithine aminotransferase"/>
    <property type="match status" value="1"/>
</dbReference>
<dbReference type="Gene3D" id="3.40.640.10">
    <property type="entry name" value="Type I PLP-dependent aspartate aminotransferase-like (Major domain)"/>
    <property type="match status" value="1"/>
</dbReference>
<keyword evidence="3 4" id="KW-0663">Pyridoxal phosphate</keyword>
<dbReference type="InterPro" id="IPR015421">
    <property type="entry name" value="PyrdxlP-dep_Trfase_major"/>
</dbReference>
<organism evidence="5 6">
    <name type="scientific">Cryobacterium tagatosivorans</name>
    <dbReference type="NCBI Taxonomy" id="1259199"/>
    <lineage>
        <taxon>Bacteria</taxon>
        <taxon>Bacillati</taxon>
        <taxon>Actinomycetota</taxon>
        <taxon>Actinomycetes</taxon>
        <taxon>Micrococcales</taxon>
        <taxon>Microbacteriaceae</taxon>
        <taxon>Cryobacterium</taxon>
    </lineage>
</organism>
<dbReference type="Proteomes" id="UP000297866">
    <property type="component" value="Unassembled WGS sequence"/>
</dbReference>
<protein>
    <submittedName>
        <fullName evidence="5">Aspartate aminotransferase family protein</fullName>
    </submittedName>
</protein>
<dbReference type="GO" id="GO:0008483">
    <property type="term" value="F:transaminase activity"/>
    <property type="evidence" value="ECO:0007669"/>
    <property type="project" value="UniProtKB-KW"/>
</dbReference>
<comment type="cofactor">
    <cofactor evidence="1">
        <name>pyridoxal 5'-phosphate</name>
        <dbReference type="ChEBI" id="CHEBI:597326"/>
    </cofactor>
</comment>
<evidence type="ECO:0000256" key="3">
    <source>
        <dbReference type="ARBA" id="ARBA00022898"/>
    </source>
</evidence>
<name>A0A4R8UJU8_9MICO</name>
<comment type="caution">
    <text evidence="5">The sequence shown here is derived from an EMBL/GenBank/DDBJ whole genome shotgun (WGS) entry which is preliminary data.</text>
</comment>
<evidence type="ECO:0000313" key="6">
    <source>
        <dbReference type="Proteomes" id="UP000297866"/>
    </source>
</evidence>
<dbReference type="PIRSF" id="PIRSF000521">
    <property type="entry name" value="Transaminase_4ab_Lys_Orn"/>
    <property type="match status" value="1"/>
</dbReference>
<dbReference type="PANTHER" id="PTHR43094:SF1">
    <property type="entry name" value="AMINOTRANSFERASE CLASS-III"/>
    <property type="match status" value="1"/>
</dbReference>
<sequence length="462" mass="49906">MSTAATTSPGPARDHVFHRNLLKKYPLAVRAAGVYIFDGDGNAYLDASSGAVAANLGHGVQEIVDAMAAQASQVAFAHTLRFETPVLAQTARRIAHLSPDGLETVYFASGGSEANEAAMKLARQFHLDSGRPGKHLVIGRWQSYHGNTLGALSAGGDVGRRTSFSPMLAPYPHVSAPQNESLQPVCPHDGGPDEQFDYIAEFEQVIARVGAENISAFICEAIVGSQQGAVVPPTKYLGQVRELCDRFDIVLIVDEVMTGFGRTGKNFAVEHFGVTPDIITFGKGVTGGYAPLSGMIVHDRIVDIIRERSDGVFRHGYTYSGHPVCLAAGNAALTYYTDNAVLENVVTQGRHLRGLLDDLQSRQPRMGPVRGRGLLLGFDLLDVPGRRHITSEAFNEMAMQNGAIFYPGKGRIDGIRGQHLLIAPPLTIQRVDIELMVDILEKTLTDVDVEVSSQIINERNAQ</sequence>